<evidence type="ECO:0000256" key="1">
    <source>
        <dbReference type="SAM" id="Phobius"/>
    </source>
</evidence>
<evidence type="ECO:0000313" key="3">
    <source>
        <dbReference type="Proteomes" id="UP000199568"/>
    </source>
</evidence>
<keyword evidence="3" id="KW-1185">Reference proteome</keyword>
<keyword evidence="1" id="KW-0812">Transmembrane</keyword>
<dbReference type="Proteomes" id="UP000199568">
    <property type="component" value="Unassembled WGS sequence"/>
</dbReference>
<keyword evidence="1" id="KW-0472">Membrane</keyword>
<keyword evidence="1" id="KW-1133">Transmembrane helix</keyword>
<name>A0A1I0EE34_9FIRM</name>
<dbReference type="Pfam" id="PF12650">
    <property type="entry name" value="DUF3784"/>
    <property type="match status" value="1"/>
</dbReference>
<reference evidence="2 3" key="1">
    <citation type="submission" date="2016-10" db="EMBL/GenBank/DDBJ databases">
        <authorList>
            <person name="de Groot N.N."/>
        </authorList>
    </citation>
    <scope>NUCLEOTIDE SEQUENCE [LARGE SCALE GENOMIC DNA]</scope>
    <source>
        <strain evidence="2 3">DSM 18979</strain>
    </source>
</reference>
<dbReference type="EMBL" id="FOHU01000010">
    <property type="protein sequence ID" value="SET43314.1"/>
    <property type="molecule type" value="Genomic_DNA"/>
</dbReference>
<accession>A0A1I0EE34</accession>
<dbReference type="STRING" id="426128.SAMN05660297_02403"/>
<feature type="transmembrane region" description="Helical" evidence="1">
    <location>
        <begin position="6"/>
        <end position="24"/>
    </location>
</feature>
<evidence type="ECO:0000313" key="2">
    <source>
        <dbReference type="EMBL" id="SET43314.1"/>
    </source>
</evidence>
<sequence>MFILRITLILIGLAFIGFGYAIWFKEKYHLINNFENDKKNGRLSDSFAKRVGMIELIGGITCFTLGLISIFLNDVFTLIFFIFCIVSIITALIFNQVKSAKQK</sequence>
<dbReference type="InterPro" id="IPR017259">
    <property type="entry name" value="UCP037672"/>
</dbReference>
<gene>
    <name evidence="2" type="ORF">SAMN05660297_02403</name>
</gene>
<evidence type="ECO:0008006" key="4">
    <source>
        <dbReference type="Google" id="ProtNLM"/>
    </source>
</evidence>
<feature type="transmembrane region" description="Helical" evidence="1">
    <location>
        <begin position="78"/>
        <end position="97"/>
    </location>
</feature>
<protein>
    <recommendedName>
        <fullName evidence="4">DUF3784 domain-containing protein</fullName>
    </recommendedName>
</protein>
<dbReference type="RefSeq" id="WP_139176446.1">
    <property type="nucleotide sequence ID" value="NZ_FOHU01000010.1"/>
</dbReference>
<organism evidence="2 3">
    <name type="scientific">Natronincola peptidivorans</name>
    <dbReference type="NCBI Taxonomy" id="426128"/>
    <lineage>
        <taxon>Bacteria</taxon>
        <taxon>Bacillati</taxon>
        <taxon>Bacillota</taxon>
        <taxon>Clostridia</taxon>
        <taxon>Peptostreptococcales</taxon>
        <taxon>Natronincolaceae</taxon>
        <taxon>Natronincola</taxon>
    </lineage>
</organism>
<proteinExistence type="predicted"/>
<feature type="transmembrane region" description="Helical" evidence="1">
    <location>
        <begin position="51"/>
        <end position="72"/>
    </location>
</feature>
<dbReference type="OrthoDB" id="2339953at2"/>
<dbReference type="AlphaFoldDB" id="A0A1I0EE34"/>